<protein>
    <submittedName>
        <fullName evidence="1">Molybdopterin converting factor, subunit 1</fullName>
    </submittedName>
</protein>
<reference evidence="1" key="1">
    <citation type="submission" date="2016-08" db="EMBL/GenBank/DDBJ databases">
        <authorList>
            <person name="Seilhamer J.J."/>
        </authorList>
    </citation>
    <scope>NUCLEOTIDE SEQUENCE</scope>
    <source>
        <strain evidence="1">86</strain>
    </source>
</reference>
<dbReference type="Gene3D" id="3.10.20.30">
    <property type="match status" value="1"/>
</dbReference>
<dbReference type="InterPro" id="IPR012675">
    <property type="entry name" value="Beta-grasp_dom_sf"/>
</dbReference>
<organism evidence="1">
    <name type="scientific">uncultured Pleomorphomonas sp</name>
    <dbReference type="NCBI Taxonomy" id="442121"/>
    <lineage>
        <taxon>Bacteria</taxon>
        <taxon>Pseudomonadati</taxon>
        <taxon>Pseudomonadota</taxon>
        <taxon>Alphaproteobacteria</taxon>
        <taxon>Hyphomicrobiales</taxon>
        <taxon>Pleomorphomonadaceae</taxon>
        <taxon>Pleomorphomonas</taxon>
        <taxon>environmental samples</taxon>
    </lineage>
</organism>
<evidence type="ECO:0000313" key="1">
    <source>
        <dbReference type="EMBL" id="SCM79138.1"/>
    </source>
</evidence>
<name>A0A212LNN3_9HYPH</name>
<dbReference type="EMBL" id="FMJD01000013">
    <property type="protein sequence ID" value="SCM79138.1"/>
    <property type="molecule type" value="Genomic_DNA"/>
</dbReference>
<dbReference type="SUPFAM" id="SSF54285">
    <property type="entry name" value="MoaD/ThiS"/>
    <property type="match status" value="1"/>
</dbReference>
<proteinExistence type="predicted"/>
<gene>
    <name evidence="1" type="primary">moaD</name>
    <name evidence="1" type="ORF">KL86PLE_90253</name>
</gene>
<accession>A0A212LNN3</accession>
<sequence>MSREPVLIRYFAWVRERVGLAEERLALPETVVTAGDLVGWLAERGDAYAYAFEAGDTIRVAVDQLHIEQDEPIGRPREIALFPPMTGG</sequence>
<dbReference type="Pfam" id="PF02597">
    <property type="entry name" value="ThiS"/>
    <property type="match status" value="1"/>
</dbReference>
<dbReference type="InterPro" id="IPR003749">
    <property type="entry name" value="ThiS/MoaD-like"/>
</dbReference>
<dbReference type="InterPro" id="IPR016155">
    <property type="entry name" value="Mopterin_synth/thiamin_S_b"/>
</dbReference>
<dbReference type="NCBIfam" id="TIGR01682">
    <property type="entry name" value="moaD"/>
    <property type="match status" value="1"/>
</dbReference>
<dbReference type="CDD" id="cd00754">
    <property type="entry name" value="Ubl_MoaD"/>
    <property type="match status" value="1"/>
</dbReference>
<dbReference type="AlphaFoldDB" id="A0A212LNN3"/>